<dbReference type="Gene3D" id="1.10.150.60">
    <property type="entry name" value="ARID DNA-binding domain"/>
    <property type="match status" value="1"/>
</dbReference>
<protein>
    <recommendedName>
        <fullName evidence="2">ARID domain-containing protein</fullName>
    </recommendedName>
</protein>
<dbReference type="InterPro" id="IPR036431">
    <property type="entry name" value="ARID_dom_sf"/>
</dbReference>
<dbReference type="InterPro" id="IPR001606">
    <property type="entry name" value="ARID_dom"/>
</dbReference>
<dbReference type="Pfam" id="PF01388">
    <property type="entry name" value="ARID"/>
    <property type="match status" value="1"/>
</dbReference>
<sequence>MGVLDMTFLYLQVMDIKRLNNMLSDHGIYSRERVTSDRGKRRVIDSLKRSMQVDDGTAQYYLSISDGDPRAAVSQFSSDTRWERQAGFLKEVTKLAFSLFQDFLEKMNLGTGSTPRTVVCAQRQGDSKSLFNTDLRAYYTSQGKSVESLSQLNLDLFQIYSEVTKRGGFAQVCVDGKPKEVCDALTDLGHIRIEPVHLIDIYIRTLYAYEIHCKKTIAGANNSVAVASSGSGEAGTMPRSTQPGERDTTLRLSAKDDHQVVGSQAQASSTPNPFTGQQTSSATILALNSPDTTLSLSAKDQPPFDLFPSGHQDKKLKYGALERYGKLIVV</sequence>
<dbReference type="AlphaFoldDB" id="A0A1R3IRN4"/>
<gene>
    <name evidence="3" type="ORF">CCACVL1_10326</name>
</gene>
<dbReference type="Proteomes" id="UP000188268">
    <property type="component" value="Unassembled WGS sequence"/>
</dbReference>
<dbReference type="CDD" id="cd16100">
    <property type="entry name" value="ARID"/>
    <property type="match status" value="1"/>
</dbReference>
<dbReference type="Gramene" id="OMO85249">
    <property type="protein sequence ID" value="OMO85249"/>
    <property type="gene ID" value="CCACVL1_10326"/>
</dbReference>
<dbReference type="GO" id="GO:0003677">
    <property type="term" value="F:DNA binding"/>
    <property type="evidence" value="ECO:0007669"/>
    <property type="project" value="InterPro"/>
</dbReference>
<keyword evidence="4" id="KW-1185">Reference proteome</keyword>
<organism evidence="3 4">
    <name type="scientific">Corchorus capsularis</name>
    <name type="common">Jute</name>
    <dbReference type="NCBI Taxonomy" id="210143"/>
    <lineage>
        <taxon>Eukaryota</taxon>
        <taxon>Viridiplantae</taxon>
        <taxon>Streptophyta</taxon>
        <taxon>Embryophyta</taxon>
        <taxon>Tracheophyta</taxon>
        <taxon>Spermatophyta</taxon>
        <taxon>Magnoliopsida</taxon>
        <taxon>eudicotyledons</taxon>
        <taxon>Gunneridae</taxon>
        <taxon>Pentapetalae</taxon>
        <taxon>rosids</taxon>
        <taxon>malvids</taxon>
        <taxon>Malvales</taxon>
        <taxon>Malvaceae</taxon>
        <taxon>Grewioideae</taxon>
        <taxon>Apeibeae</taxon>
        <taxon>Corchorus</taxon>
    </lineage>
</organism>
<accession>A0A1R3IRN4</accession>
<reference evidence="3 4" key="1">
    <citation type="submission" date="2013-09" db="EMBL/GenBank/DDBJ databases">
        <title>Corchorus capsularis genome sequencing.</title>
        <authorList>
            <person name="Alam M."/>
            <person name="Haque M.S."/>
            <person name="Islam M.S."/>
            <person name="Emdad E.M."/>
            <person name="Islam M.M."/>
            <person name="Ahmed B."/>
            <person name="Halim A."/>
            <person name="Hossen Q.M.M."/>
            <person name="Hossain M.Z."/>
            <person name="Ahmed R."/>
            <person name="Khan M.M."/>
            <person name="Islam R."/>
            <person name="Rashid M.M."/>
            <person name="Khan S.A."/>
            <person name="Rahman M.S."/>
            <person name="Alam M."/>
        </authorList>
    </citation>
    <scope>NUCLEOTIDE SEQUENCE [LARGE SCALE GENOMIC DNA]</scope>
    <source>
        <strain evidence="4">cv. CVL-1</strain>
        <tissue evidence="3">Whole seedling</tissue>
    </source>
</reference>
<dbReference type="SUPFAM" id="SSF46774">
    <property type="entry name" value="ARID-like"/>
    <property type="match status" value="1"/>
</dbReference>
<dbReference type="SMART" id="SM00501">
    <property type="entry name" value="BRIGHT"/>
    <property type="match status" value="1"/>
</dbReference>
<dbReference type="STRING" id="210143.A0A1R3IRN4"/>
<dbReference type="PROSITE" id="PS51011">
    <property type="entry name" value="ARID"/>
    <property type="match status" value="1"/>
</dbReference>
<feature type="region of interest" description="Disordered" evidence="1">
    <location>
        <begin position="227"/>
        <end position="246"/>
    </location>
</feature>
<evidence type="ECO:0000313" key="3">
    <source>
        <dbReference type="EMBL" id="OMO85249.1"/>
    </source>
</evidence>
<evidence type="ECO:0000313" key="4">
    <source>
        <dbReference type="Proteomes" id="UP000188268"/>
    </source>
</evidence>
<comment type="caution">
    <text evidence="3">The sequence shown here is derived from an EMBL/GenBank/DDBJ whole genome shotgun (WGS) entry which is preliminary data.</text>
</comment>
<feature type="region of interest" description="Disordered" evidence="1">
    <location>
        <begin position="257"/>
        <end position="279"/>
    </location>
</feature>
<proteinExistence type="predicted"/>
<evidence type="ECO:0000259" key="2">
    <source>
        <dbReference type="PROSITE" id="PS51011"/>
    </source>
</evidence>
<name>A0A1R3IRN4_COCAP</name>
<dbReference type="EMBL" id="AWWV01009626">
    <property type="protein sequence ID" value="OMO85249.1"/>
    <property type="molecule type" value="Genomic_DNA"/>
</dbReference>
<feature type="domain" description="ARID" evidence="2">
    <location>
        <begin position="125"/>
        <end position="214"/>
    </location>
</feature>
<dbReference type="OrthoDB" id="538216at2759"/>
<feature type="compositionally biased region" description="Polar residues" evidence="1">
    <location>
        <begin position="261"/>
        <end position="279"/>
    </location>
</feature>
<evidence type="ECO:0000256" key="1">
    <source>
        <dbReference type="SAM" id="MobiDB-lite"/>
    </source>
</evidence>
<dbReference type="SMART" id="SM01014">
    <property type="entry name" value="ARID"/>
    <property type="match status" value="1"/>
</dbReference>